<evidence type="ECO:0000313" key="8">
    <source>
        <dbReference type="Proteomes" id="UP000481621"/>
    </source>
</evidence>
<evidence type="ECO:0000256" key="4">
    <source>
        <dbReference type="ARBA" id="ARBA00022989"/>
    </source>
</evidence>
<keyword evidence="5 6" id="KW-0472">Membrane</keyword>
<evidence type="ECO:0000256" key="6">
    <source>
        <dbReference type="SAM" id="Phobius"/>
    </source>
</evidence>
<feature type="transmembrane region" description="Helical" evidence="6">
    <location>
        <begin position="143"/>
        <end position="163"/>
    </location>
</feature>
<dbReference type="RefSeq" id="WP_163250074.1">
    <property type="nucleotide sequence ID" value="NZ_JAAIUV010000001.1"/>
</dbReference>
<keyword evidence="4 6" id="KW-1133">Transmembrane helix</keyword>
<dbReference type="PANTHER" id="PTHR30250">
    <property type="entry name" value="PST FAMILY PREDICTED COLANIC ACID TRANSPORTER"/>
    <property type="match status" value="1"/>
</dbReference>
<evidence type="ECO:0000256" key="5">
    <source>
        <dbReference type="ARBA" id="ARBA00023136"/>
    </source>
</evidence>
<dbReference type="GO" id="GO:0005886">
    <property type="term" value="C:plasma membrane"/>
    <property type="evidence" value="ECO:0007669"/>
    <property type="project" value="UniProtKB-SubCell"/>
</dbReference>
<feature type="transmembrane region" description="Helical" evidence="6">
    <location>
        <begin position="112"/>
        <end position="131"/>
    </location>
</feature>
<feature type="transmembrane region" description="Helical" evidence="6">
    <location>
        <begin position="247"/>
        <end position="267"/>
    </location>
</feature>
<name>A0A6B3TMF0_9BACI</name>
<dbReference type="InterPro" id="IPR050833">
    <property type="entry name" value="Poly_Biosynth_Transport"/>
</dbReference>
<evidence type="ECO:0000256" key="3">
    <source>
        <dbReference type="ARBA" id="ARBA00022692"/>
    </source>
</evidence>
<protein>
    <submittedName>
        <fullName evidence="7">Oligosaccharide flippase family protein</fullName>
    </submittedName>
</protein>
<dbReference type="AlphaFoldDB" id="A0A6B3TMF0"/>
<dbReference type="Pfam" id="PF01943">
    <property type="entry name" value="Polysacc_synt"/>
    <property type="match status" value="1"/>
</dbReference>
<proteinExistence type="predicted"/>
<feature type="transmembrane region" description="Helical" evidence="6">
    <location>
        <begin position="48"/>
        <end position="65"/>
    </location>
</feature>
<keyword evidence="3 6" id="KW-0812">Transmembrane</keyword>
<evidence type="ECO:0000256" key="1">
    <source>
        <dbReference type="ARBA" id="ARBA00004651"/>
    </source>
</evidence>
<feature type="transmembrane region" description="Helical" evidence="6">
    <location>
        <begin position="9"/>
        <end position="28"/>
    </location>
</feature>
<sequence length="486" mass="55859">MQKSLLKNAIYKIALNFFNLIVPVIIGAYVYRTLGRDAIGSVKLGETIFNYFFIFASFGIYQYGLREVSRIKNDRQKVAQLFTSLFTFSLLTNIVTLATYLAVSFLGYGEKALFPILMVYAINFFLNIFYVEWVNEAFEDFGFITAKTMIVKLIYVGLLLTLVKSSDDYLMFVGLLVLSTGLNNFISFIYVKRRIKFDFSEISFRPHLKPLFLVVIFSNANILYTQLDRFMLGEMVDEKSVSYYTLAQQITTMINAIMLSIIQVTIPRLSFLLGGENNEQYLKLLKKIAKIYSAFLFPAAIGLYVISDLGVRVYGGREYVDAGPVLAMFSLYMITLGFESILSNQVIYIKKKENILVRFIFVGGLANLLLNFILLQLGMLDAKTAILTTAIANFILIACEYIYIRKFLQIPLQLWSWTNFKYLVYSLLFIPVSLVIRSFVSGTIWLFILIIATCIIMYVIILWLTKDEIIILITNKIKDKFLKRRK</sequence>
<feature type="transmembrane region" description="Helical" evidence="6">
    <location>
        <begin position="211"/>
        <end position="227"/>
    </location>
</feature>
<dbReference type="Proteomes" id="UP000481621">
    <property type="component" value="Unassembled WGS sequence"/>
</dbReference>
<gene>
    <name evidence="7" type="ORF">G4Z05_01050</name>
</gene>
<feature type="transmembrane region" description="Helical" evidence="6">
    <location>
        <begin position="385"/>
        <end position="404"/>
    </location>
</feature>
<evidence type="ECO:0000256" key="2">
    <source>
        <dbReference type="ARBA" id="ARBA00022475"/>
    </source>
</evidence>
<feature type="transmembrane region" description="Helical" evidence="6">
    <location>
        <begin position="85"/>
        <end position="106"/>
    </location>
</feature>
<dbReference type="InterPro" id="IPR002797">
    <property type="entry name" value="Polysacc_synth"/>
</dbReference>
<feature type="transmembrane region" description="Helical" evidence="6">
    <location>
        <begin position="288"/>
        <end position="306"/>
    </location>
</feature>
<organism evidence="7 8">
    <name type="scientific">Neobacillus thermocopriae</name>
    <dbReference type="NCBI Taxonomy" id="1215031"/>
    <lineage>
        <taxon>Bacteria</taxon>
        <taxon>Bacillati</taxon>
        <taxon>Bacillota</taxon>
        <taxon>Bacilli</taxon>
        <taxon>Bacillales</taxon>
        <taxon>Bacillaceae</taxon>
        <taxon>Neobacillus</taxon>
    </lineage>
</organism>
<dbReference type="EMBL" id="JAAIUV010000001">
    <property type="protein sequence ID" value="NEX77489.1"/>
    <property type="molecule type" value="Genomic_DNA"/>
</dbReference>
<dbReference type="PANTHER" id="PTHR30250:SF11">
    <property type="entry name" value="O-ANTIGEN TRANSPORTER-RELATED"/>
    <property type="match status" value="1"/>
</dbReference>
<comment type="caution">
    <text evidence="7">The sequence shown here is derived from an EMBL/GenBank/DDBJ whole genome shotgun (WGS) entry which is preliminary data.</text>
</comment>
<keyword evidence="2" id="KW-1003">Cell membrane</keyword>
<feature type="transmembrane region" description="Helical" evidence="6">
    <location>
        <begin position="355"/>
        <end position="379"/>
    </location>
</feature>
<feature type="transmembrane region" description="Helical" evidence="6">
    <location>
        <begin position="326"/>
        <end position="343"/>
    </location>
</feature>
<keyword evidence="8" id="KW-1185">Reference proteome</keyword>
<feature type="transmembrane region" description="Helical" evidence="6">
    <location>
        <begin position="442"/>
        <end position="464"/>
    </location>
</feature>
<feature type="transmembrane region" description="Helical" evidence="6">
    <location>
        <begin position="169"/>
        <end position="191"/>
    </location>
</feature>
<evidence type="ECO:0000313" key="7">
    <source>
        <dbReference type="EMBL" id="NEX77489.1"/>
    </source>
</evidence>
<accession>A0A6B3TMF0</accession>
<reference evidence="7" key="1">
    <citation type="submission" date="2020-02" db="EMBL/GenBank/DDBJ databases">
        <title>Bacillus sedimentmangrovi sp. nov., isolated from sediment of the mangrove ecosystem.</title>
        <authorList>
            <person name="Liu G."/>
        </authorList>
    </citation>
    <scope>NUCLEOTIDE SEQUENCE [LARGE SCALE GENOMIC DNA]</scope>
    <source>
        <strain evidence="7">SgZ-7</strain>
    </source>
</reference>
<comment type="subcellular location">
    <subcellularLocation>
        <location evidence="1">Cell membrane</location>
        <topology evidence="1">Multi-pass membrane protein</topology>
    </subcellularLocation>
</comment>
<feature type="transmembrane region" description="Helical" evidence="6">
    <location>
        <begin position="416"/>
        <end position="436"/>
    </location>
</feature>